<dbReference type="InterPro" id="IPR011990">
    <property type="entry name" value="TPR-like_helical_dom_sf"/>
</dbReference>
<name>A0A9W9UKI8_PENBR</name>
<accession>A0A9W9UKI8</accession>
<feature type="repeat" description="TPR" evidence="3">
    <location>
        <begin position="618"/>
        <end position="651"/>
    </location>
</feature>
<dbReference type="SUPFAM" id="SSF48452">
    <property type="entry name" value="TPR-like"/>
    <property type="match status" value="1"/>
</dbReference>
<evidence type="ECO:0000256" key="2">
    <source>
        <dbReference type="ARBA" id="ARBA00022803"/>
    </source>
</evidence>
<comment type="caution">
    <text evidence="5">The sequence shown here is derived from an EMBL/GenBank/DDBJ whole genome shotgun (WGS) entry which is preliminary data.</text>
</comment>
<dbReference type="Proteomes" id="UP001147695">
    <property type="component" value="Unassembled WGS sequence"/>
</dbReference>
<organism evidence="5 6">
    <name type="scientific">Penicillium brevicompactum</name>
    <dbReference type="NCBI Taxonomy" id="5074"/>
    <lineage>
        <taxon>Eukaryota</taxon>
        <taxon>Fungi</taxon>
        <taxon>Dikarya</taxon>
        <taxon>Ascomycota</taxon>
        <taxon>Pezizomycotina</taxon>
        <taxon>Eurotiomycetes</taxon>
        <taxon>Eurotiomycetidae</taxon>
        <taxon>Eurotiales</taxon>
        <taxon>Aspergillaceae</taxon>
        <taxon>Penicillium</taxon>
    </lineage>
</organism>
<feature type="region of interest" description="Disordered" evidence="4">
    <location>
        <begin position="431"/>
        <end position="456"/>
    </location>
</feature>
<evidence type="ECO:0000313" key="5">
    <source>
        <dbReference type="EMBL" id="KAJ5345233.1"/>
    </source>
</evidence>
<reference evidence="5" key="2">
    <citation type="journal article" date="2023" name="IMA Fungus">
        <title>Comparative genomic study of the Penicillium genus elucidates a diverse pangenome and 15 lateral gene transfer events.</title>
        <authorList>
            <person name="Petersen C."/>
            <person name="Sorensen T."/>
            <person name="Nielsen M.R."/>
            <person name="Sondergaard T.E."/>
            <person name="Sorensen J.L."/>
            <person name="Fitzpatrick D.A."/>
            <person name="Frisvad J.C."/>
            <person name="Nielsen K.L."/>
        </authorList>
    </citation>
    <scope>NUCLEOTIDE SEQUENCE</scope>
    <source>
        <strain evidence="5">IBT 35673</strain>
    </source>
</reference>
<dbReference type="PANTHER" id="PTHR16193">
    <property type="entry name" value="TETRATRICOPEPTIDE REPEAT PROTEIN 27"/>
    <property type="match status" value="1"/>
</dbReference>
<keyword evidence="1" id="KW-0677">Repeat</keyword>
<gene>
    <name evidence="5" type="ORF">N7452_003237</name>
</gene>
<evidence type="ECO:0000256" key="3">
    <source>
        <dbReference type="PROSITE-ProRule" id="PRU00339"/>
    </source>
</evidence>
<evidence type="ECO:0000256" key="1">
    <source>
        <dbReference type="ARBA" id="ARBA00022737"/>
    </source>
</evidence>
<dbReference type="InterPro" id="IPR044244">
    <property type="entry name" value="TTC27/Emw1"/>
</dbReference>
<dbReference type="Gene3D" id="1.25.40.10">
    <property type="entry name" value="Tetratricopeptide repeat domain"/>
    <property type="match status" value="1"/>
</dbReference>
<evidence type="ECO:0000256" key="4">
    <source>
        <dbReference type="SAM" id="MobiDB-lite"/>
    </source>
</evidence>
<dbReference type="InterPro" id="IPR019734">
    <property type="entry name" value="TPR_rpt"/>
</dbReference>
<feature type="region of interest" description="Disordered" evidence="4">
    <location>
        <begin position="666"/>
        <end position="689"/>
    </location>
</feature>
<evidence type="ECO:0000313" key="6">
    <source>
        <dbReference type="Proteomes" id="UP001147695"/>
    </source>
</evidence>
<dbReference type="AlphaFoldDB" id="A0A9W9UKI8"/>
<keyword evidence="2 3" id="KW-0802">TPR repeat</keyword>
<dbReference type="EMBL" id="JAPZBQ010000002">
    <property type="protein sequence ID" value="KAJ5345233.1"/>
    <property type="molecule type" value="Genomic_DNA"/>
</dbReference>
<reference evidence="5" key="1">
    <citation type="submission" date="2022-12" db="EMBL/GenBank/DDBJ databases">
        <authorList>
            <person name="Petersen C."/>
        </authorList>
    </citation>
    <scope>NUCLEOTIDE SEQUENCE</scope>
    <source>
        <strain evidence="5">IBT 35673</strain>
    </source>
</reference>
<evidence type="ECO:0008006" key="7">
    <source>
        <dbReference type="Google" id="ProtNLM"/>
    </source>
</evidence>
<dbReference type="PROSITE" id="PS50005">
    <property type="entry name" value="TPR"/>
    <property type="match status" value="1"/>
</dbReference>
<sequence>MMAESSEYPSTLDSAFNGASPIKDRIDPIRLTTSNIVPIFNLPLSQKVLGHESNESLAQVASGDISYTNFVAEQARSALQANDDQSTEQKQSQLLHLGLAALFAFLQSNVTGPPLEFNSAQVVLPSSLRTERQTLKAVRAKIIRDLSVDGEAAYRLTPNPELFAVAKALLADAATDGPLCAKTARMRANFLHQKMLSEVTSTLQDVIYQDVEILDKAELNAHERGRFLLERAIINTHHGFDIKAREDIDQAAKVRKFEFALTGKMGKRTKFQERDISQLVVLAKSADETALSSEPSGPKNLDLNDDTLLESISFSDSKPDEESLAIQDKVSASLESIDANNQPILNPVDSALLLALASAITNTSPENGLTREETNPYATRVLDGGSSNWQIYTQALLVRSRVEGYRSRTVERAVLQMQALVDQVIADTATSDDAAQTESGEPSTFLPRPEQSESAPAADRLEHIWILNFSTRWSLEAELAKRWVDLGGLRTALEIYERLHLWAEAALCYAATEREGKAKTLIRRQLYQATGPDENDENELFDGPERSPLPADAPRLLCILGDINKDETFYERAWEVSDQRYARAQRSLARHYLTSTPPELEKAEEAYKKSLHISRLNHGAWFALGCVQLELQKWEAATDTFTRTVQLDDTDGQAWSNLAAAMLRTSAPQPTPDTVDEVTGETPADVDPHKRKREALSALQRAAQLKGTDARIWDNVLTVAASIPPPATPFRDVITAQKRIIELIGAKSGEKCVDVAILGMLVDFLNTAFDYESLLIPSNDESEAPVVRTGTIPGQIISLVDNNVVPLITHSAVLWQIVARVEVFRGRPSKAFEAHEKAWRATVATNAQGAFQMGDEKPWLEVVRATEKLVRNGYAKFGPMDREDQKLEGDQEAELVAKDWRFKARSAVRGILGKGKDFWDGSEGWDRLKDLQSEITGN</sequence>
<protein>
    <recommendedName>
        <fullName evidence="7">TPR repeat-containing protein</fullName>
    </recommendedName>
</protein>
<proteinExistence type="predicted"/>
<dbReference type="PANTHER" id="PTHR16193:SF0">
    <property type="entry name" value="TETRATRICOPEPTIDE REPEAT PROTEIN 27"/>
    <property type="match status" value="1"/>
</dbReference>